<dbReference type="PANTHER" id="PTHR10622:SF10">
    <property type="entry name" value="HET DOMAIN-CONTAINING PROTEIN"/>
    <property type="match status" value="1"/>
</dbReference>
<accession>A0A4S8KL74</accession>
<dbReference type="AlphaFoldDB" id="A0A4S8KL74"/>
<reference evidence="1 2" key="1">
    <citation type="journal article" date="2019" name="Nat. Ecol. Evol.">
        <title>Megaphylogeny resolves global patterns of mushroom evolution.</title>
        <authorList>
            <person name="Varga T."/>
            <person name="Krizsan K."/>
            <person name="Foldi C."/>
            <person name="Dima B."/>
            <person name="Sanchez-Garcia M."/>
            <person name="Sanchez-Ramirez S."/>
            <person name="Szollosi G.J."/>
            <person name="Szarkandi J.G."/>
            <person name="Papp V."/>
            <person name="Albert L."/>
            <person name="Andreopoulos W."/>
            <person name="Angelini C."/>
            <person name="Antonin V."/>
            <person name="Barry K.W."/>
            <person name="Bougher N.L."/>
            <person name="Buchanan P."/>
            <person name="Buyck B."/>
            <person name="Bense V."/>
            <person name="Catcheside P."/>
            <person name="Chovatia M."/>
            <person name="Cooper J."/>
            <person name="Damon W."/>
            <person name="Desjardin D."/>
            <person name="Finy P."/>
            <person name="Geml J."/>
            <person name="Haridas S."/>
            <person name="Hughes K."/>
            <person name="Justo A."/>
            <person name="Karasinski D."/>
            <person name="Kautmanova I."/>
            <person name="Kiss B."/>
            <person name="Kocsube S."/>
            <person name="Kotiranta H."/>
            <person name="LaButti K.M."/>
            <person name="Lechner B.E."/>
            <person name="Liimatainen K."/>
            <person name="Lipzen A."/>
            <person name="Lukacs Z."/>
            <person name="Mihaltcheva S."/>
            <person name="Morgado L.N."/>
            <person name="Niskanen T."/>
            <person name="Noordeloos M.E."/>
            <person name="Ohm R.A."/>
            <person name="Ortiz-Santana B."/>
            <person name="Ovrebo C."/>
            <person name="Racz N."/>
            <person name="Riley R."/>
            <person name="Savchenko A."/>
            <person name="Shiryaev A."/>
            <person name="Soop K."/>
            <person name="Spirin V."/>
            <person name="Szebenyi C."/>
            <person name="Tomsovsky M."/>
            <person name="Tulloss R.E."/>
            <person name="Uehling J."/>
            <person name="Grigoriev I.V."/>
            <person name="Vagvolgyi C."/>
            <person name="Papp T."/>
            <person name="Martin F.M."/>
            <person name="Miettinen O."/>
            <person name="Hibbett D.S."/>
            <person name="Nagy L.G."/>
        </authorList>
    </citation>
    <scope>NUCLEOTIDE SEQUENCE [LARGE SCALE GENOMIC DNA]</scope>
    <source>
        <strain evidence="1 2">CBS 962.96</strain>
    </source>
</reference>
<sequence>MRLLNTKTFQVEEVPAAAEPPTYAILSHTWEQDEVTFQDIRDCQNLQDKAGWSKVWHACEYVRRYKFEWIWMDTCCTSANYLLCSAELSEELNSMYKYYGDSRVCITYLSDISMEQNATKCDEKLKESRWFTRGWTLQELIAPRFMVFLDQDWNMVGTRFYMQEVISEVTSIPVKVFELGELDEYSVAQKMSWAASRETTREEDMAYCLMGLFGVNMPPIYGEGGARAFMRLQQEIIKYSDDRSIFAW</sequence>
<evidence type="ECO:0008006" key="3">
    <source>
        <dbReference type="Google" id="ProtNLM"/>
    </source>
</evidence>
<dbReference type="EMBL" id="ML181038">
    <property type="protein sequence ID" value="THU76260.1"/>
    <property type="molecule type" value="Genomic_DNA"/>
</dbReference>
<feature type="non-terminal residue" evidence="1">
    <location>
        <position position="248"/>
    </location>
</feature>
<evidence type="ECO:0000313" key="1">
    <source>
        <dbReference type="EMBL" id="THU76260.1"/>
    </source>
</evidence>
<dbReference type="OrthoDB" id="2748246at2759"/>
<organism evidence="1 2">
    <name type="scientific">Dendrothele bispora (strain CBS 962.96)</name>
    <dbReference type="NCBI Taxonomy" id="1314807"/>
    <lineage>
        <taxon>Eukaryota</taxon>
        <taxon>Fungi</taxon>
        <taxon>Dikarya</taxon>
        <taxon>Basidiomycota</taxon>
        <taxon>Agaricomycotina</taxon>
        <taxon>Agaricomycetes</taxon>
        <taxon>Agaricomycetidae</taxon>
        <taxon>Agaricales</taxon>
        <taxon>Agaricales incertae sedis</taxon>
        <taxon>Dendrothele</taxon>
    </lineage>
</organism>
<proteinExistence type="predicted"/>
<dbReference type="PANTHER" id="PTHR10622">
    <property type="entry name" value="HET DOMAIN-CONTAINING PROTEIN"/>
    <property type="match status" value="1"/>
</dbReference>
<name>A0A4S8KL74_DENBC</name>
<protein>
    <recommendedName>
        <fullName evidence="3">HET-domain-containing protein</fullName>
    </recommendedName>
</protein>
<keyword evidence="2" id="KW-1185">Reference proteome</keyword>
<gene>
    <name evidence="1" type="ORF">K435DRAFT_611303</name>
</gene>
<dbReference type="Proteomes" id="UP000297245">
    <property type="component" value="Unassembled WGS sequence"/>
</dbReference>
<evidence type="ECO:0000313" key="2">
    <source>
        <dbReference type="Proteomes" id="UP000297245"/>
    </source>
</evidence>